<sequence length="172" mass="20548">MSELSTKYWRDLDRSERLMHPWKTKEEIDKYTRAFAEILLRSEDPQVQMQFMFDQFFAIEEFLSPSTDQEHSETILVYDPKSSPPSHYRLTVSVNAATFLERNILEMRIRIEGANTVDGEQSRDKRIVLEEGRQDIPVAAELRKKREQIWRERMAQYGPGEHEWEDDYPQFS</sequence>
<gene>
    <name evidence="1" type="ORF">PG991_002181</name>
</gene>
<keyword evidence="2" id="KW-1185">Reference proteome</keyword>
<evidence type="ECO:0000313" key="1">
    <source>
        <dbReference type="EMBL" id="KAK8032783.1"/>
    </source>
</evidence>
<organism evidence="1 2">
    <name type="scientific">Apiospora marii</name>
    <dbReference type="NCBI Taxonomy" id="335849"/>
    <lineage>
        <taxon>Eukaryota</taxon>
        <taxon>Fungi</taxon>
        <taxon>Dikarya</taxon>
        <taxon>Ascomycota</taxon>
        <taxon>Pezizomycotina</taxon>
        <taxon>Sordariomycetes</taxon>
        <taxon>Xylariomycetidae</taxon>
        <taxon>Amphisphaeriales</taxon>
        <taxon>Apiosporaceae</taxon>
        <taxon>Apiospora</taxon>
    </lineage>
</organism>
<dbReference type="Proteomes" id="UP001396898">
    <property type="component" value="Unassembled WGS sequence"/>
</dbReference>
<reference evidence="1 2" key="1">
    <citation type="submission" date="2023-01" db="EMBL/GenBank/DDBJ databases">
        <title>Analysis of 21 Apiospora genomes using comparative genomics revels a genus with tremendous synthesis potential of carbohydrate active enzymes and secondary metabolites.</title>
        <authorList>
            <person name="Sorensen T."/>
        </authorList>
    </citation>
    <scope>NUCLEOTIDE SEQUENCE [LARGE SCALE GENOMIC DNA]</scope>
    <source>
        <strain evidence="1 2">CBS 20057</strain>
    </source>
</reference>
<comment type="caution">
    <text evidence="1">The sequence shown here is derived from an EMBL/GenBank/DDBJ whole genome shotgun (WGS) entry which is preliminary data.</text>
</comment>
<evidence type="ECO:0000313" key="2">
    <source>
        <dbReference type="Proteomes" id="UP001396898"/>
    </source>
</evidence>
<dbReference type="EMBL" id="JAQQWI010000006">
    <property type="protein sequence ID" value="KAK8032783.1"/>
    <property type="molecule type" value="Genomic_DNA"/>
</dbReference>
<name>A0ABR1SEP6_9PEZI</name>
<accession>A0ABR1SEP6</accession>
<proteinExistence type="predicted"/>
<protein>
    <submittedName>
        <fullName evidence="1">Uncharacterized protein</fullName>
    </submittedName>
</protein>